<evidence type="ECO:0000313" key="1">
    <source>
        <dbReference type="EMBL" id="SVD31271.1"/>
    </source>
</evidence>
<feature type="non-terminal residue" evidence="1">
    <location>
        <position position="1"/>
    </location>
</feature>
<reference evidence="1" key="1">
    <citation type="submission" date="2018-05" db="EMBL/GenBank/DDBJ databases">
        <authorList>
            <person name="Lanie J.A."/>
            <person name="Ng W.-L."/>
            <person name="Kazmierczak K.M."/>
            <person name="Andrzejewski T.M."/>
            <person name="Davidsen T.M."/>
            <person name="Wayne K.J."/>
            <person name="Tettelin H."/>
            <person name="Glass J.I."/>
            <person name="Rusch D."/>
            <person name="Podicherti R."/>
            <person name="Tsui H.-C.T."/>
            <person name="Winkler M.E."/>
        </authorList>
    </citation>
    <scope>NUCLEOTIDE SEQUENCE</scope>
</reference>
<organism evidence="1">
    <name type="scientific">marine metagenome</name>
    <dbReference type="NCBI Taxonomy" id="408172"/>
    <lineage>
        <taxon>unclassified sequences</taxon>
        <taxon>metagenomes</taxon>
        <taxon>ecological metagenomes</taxon>
    </lineage>
</organism>
<feature type="non-terminal residue" evidence="1">
    <location>
        <position position="294"/>
    </location>
</feature>
<protein>
    <recommendedName>
        <fullName evidence="2">SGNH hydrolase-type esterase domain-containing protein</fullName>
    </recommendedName>
</protein>
<accession>A0A382UBY8</accession>
<sequence>RLHHAHPKNYHYLVYDPGGEFGGFEIFYDAFGYRVQTKNPAQHKVDPTRRIAFLGDSFTAANQVNWEQSFIGLIESNNPSILIRNFGVTSYSPILYLVQMQNEVKSFQPTDVIIQIYQNDFFDDQRYLKSADSQRLSEIKAIDGGPSSNLIKILRSSYLARLIRKAQLRLEFSLLQQTNKTNENVPLDVQTRSTETERKQTYETILLLKRIANEINARIFIFVVPNKELAMQHQCCDTDILTIEVKNFAASNNINFIDVAETFGNHPEQSKLFFTIDGHLTAKGHAATEEAISN</sequence>
<dbReference type="InterPro" id="IPR036514">
    <property type="entry name" value="SGNH_hydro_sf"/>
</dbReference>
<gene>
    <name evidence="1" type="ORF">METZ01_LOCUS384125</name>
</gene>
<dbReference type="Gene3D" id="3.40.50.1110">
    <property type="entry name" value="SGNH hydrolase"/>
    <property type="match status" value="1"/>
</dbReference>
<name>A0A382UBY8_9ZZZZ</name>
<dbReference type="AlphaFoldDB" id="A0A382UBY8"/>
<proteinExistence type="predicted"/>
<dbReference type="CDD" id="cd00229">
    <property type="entry name" value="SGNH_hydrolase"/>
    <property type="match status" value="1"/>
</dbReference>
<dbReference type="EMBL" id="UINC01142747">
    <property type="protein sequence ID" value="SVD31271.1"/>
    <property type="molecule type" value="Genomic_DNA"/>
</dbReference>
<dbReference type="SUPFAM" id="SSF52266">
    <property type="entry name" value="SGNH hydrolase"/>
    <property type="match status" value="1"/>
</dbReference>
<evidence type="ECO:0008006" key="2">
    <source>
        <dbReference type="Google" id="ProtNLM"/>
    </source>
</evidence>